<reference evidence="3 4" key="1">
    <citation type="submission" date="2024-08" db="EMBL/GenBank/DDBJ databases">
        <authorList>
            <person name="Lu H."/>
        </authorList>
    </citation>
    <scope>NUCLEOTIDE SEQUENCE [LARGE SCALE GENOMIC DNA]</scope>
    <source>
        <strain evidence="3 4">DXS20W</strain>
    </source>
</reference>
<evidence type="ECO:0000256" key="1">
    <source>
        <dbReference type="SAM" id="Phobius"/>
    </source>
</evidence>
<name>A0ABW7GRJ5_9BURK</name>
<dbReference type="EC" id="2.7.13.3" evidence="3"/>
<dbReference type="InterPro" id="IPR010559">
    <property type="entry name" value="Sig_transdc_His_kin_internal"/>
</dbReference>
<dbReference type="Pfam" id="PF06580">
    <property type="entry name" value="His_kinase"/>
    <property type="match status" value="1"/>
</dbReference>
<feature type="transmembrane region" description="Helical" evidence="1">
    <location>
        <begin position="93"/>
        <end position="113"/>
    </location>
</feature>
<keyword evidence="1" id="KW-0472">Membrane</keyword>
<gene>
    <name evidence="3" type="ORF">ACG04Q_22845</name>
</gene>
<feature type="domain" description="Signal transduction histidine kinase internal region" evidence="2">
    <location>
        <begin position="170"/>
        <end position="245"/>
    </location>
</feature>
<dbReference type="InterPro" id="IPR036890">
    <property type="entry name" value="HATPase_C_sf"/>
</dbReference>
<evidence type="ECO:0000313" key="3">
    <source>
        <dbReference type="EMBL" id="MFG6464426.1"/>
    </source>
</evidence>
<protein>
    <submittedName>
        <fullName evidence="3">Sensor histidine kinase</fullName>
        <ecNumber evidence="3">2.7.13.3</ecNumber>
    </submittedName>
</protein>
<keyword evidence="3" id="KW-0418">Kinase</keyword>
<proteinExistence type="predicted"/>
<dbReference type="EMBL" id="JBIGHX010000010">
    <property type="protein sequence ID" value="MFG6464426.1"/>
    <property type="molecule type" value="Genomic_DNA"/>
</dbReference>
<sequence>MPEPSALRRWICTDWSQWLYPGPRRVFTADEMARAGGQPWPQGIDQYAYVNLILVLAVYANHRSGWLWPVALGVGWATLAVARWLWRAPTRARLNAASYGVCAGLFVSAMLAVRHGMREQLEDRLPLMLAVMTAVLSGWWILTLYRVEQIEARLRELADRDAALRLSTRLAAAQIQPHFLFNTLASLQHWVDTGDARAAPLLRDFTAYLRATLPMFERELQPLGDEMAMVRRYLAIMQARLGARLTVDIDVPDDAVAELPPGIVLTLVENAIAHGIEPQLRGGHLRIAARRDDKRLQLTVQDDGPGLAPGWADGVGLANTRRRLQQAHPAASLTLTDTQPGCLATLTL</sequence>
<accession>A0ABW7GRJ5</accession>
<comment type="caution">
    <text evidence="3">The sequence shown here is derived from an EMBL/GenBank/DDBJ whole genome shotgun (WGS) entry which is preliminary data.</text>
</comment>
<feature type="transmembrane region" description="Helical" evidence="1">
    <location>
        <begin position="125"/>
        <end position="145"/>
    </location>
</feature>
<dbReference type="InterPro" id="IPR050640">
    <property type="entry name" value="Bact_2-comp_sensor_kinase"/>
</dbReference>
<dbReference type="SUPFAM" id="SSF55874">
    <property type="entry name" value="ATPase domain of HSP90 chaperone/DNA topoisomerase II/histidine kinase"/>
    <property type="match status" value="1"/>
</dbReference>
<dbReference type="Gene3D" id="3.30.565.10">
    <property type="entry name" value="Histidine kinase-like ATPase, C-terminal domain"/>
    <property type="match status" value="1"/>
</dbReference>
<keyword evidence="4" id="KW-1185">Reference proteome</keyword>
<organism evidence="3 4">
    <name type="scientific">Pelomonas lactea</name>
    <dbReference type="NCBI Taxonomy" id="3299030"/>
    <lineage>
        <taxon>Bacteria</taxon>
        <taxon>Pseudomonadati</taxon>
        <taxon>Pseudomonadota</taxon>
        <taxon>Betaproteobacteria</taxon>
        <taxon>Burkholderiales</taxon>
        <taxon>Sphaerotilaceae</taxon>
        <taxon>Roseateles</taxon>
    </lineage>
</organism>
<evidence type="ECO:0000313" key="4">
    <source>
        <dbReference type="Proteomes" id="UP001606302"/>
    </source>
</evidence>
<dbReference type="PANTHER" id="PTHR34220">
    <property type="entry name" value="SENSOR HISTIDINE KINASE YPDA"/>
    <property type="match status" value="1"/>
</dbReference>
<feature type="transmembrane region" description="Helical" evidence="1">
    <location>
        <begin position="66"/>
        <end position="86"/>
    </location>
</feature>
<dbReference type="Proteomes" id="UP001606302">
    <property type="component" value="Unassembled WGS sequence"/>
</dbReference>
<evidence type="ECO:0000259" key="2">
    <source>
        <dbReference type="Pfam" id="PF06580"/>
    </source>
</evidence>
<keyword evidence="1" id="KW-0812">Transmembrane</keyword>
<dbReference type="PANTHER" id="PTHR34220:SF9">
    <property type="entry name" value="SIGNAL TRANSDUCTION HISTIDINE KINASE INTERNAL REGION DOMAIN-CONTAINING PROTEIN"/>
    <property type="match status" value="1"/>
</dbReference>
<keyword evidence="3" id="KW-0808">Transferase</keyword>
<dbReference type="RefSeq" id="WP_394513824.1">
    <property type="nucleotide sequence ID" value="NZ_JBIGHX010000010.1"/>
</dbReference>
<keyword evidence="1" id="KW-1133">Transmembrane helix</keyword>
<dbReference type="GO" id="GO:0004673">
    <property type="term" value="F:protein histidine kinase activity"/>
    <property type="evidence" value="ECO:0007669"/>
    <property type="project" value="UniProtKB-EC"/>
</dbReference>